<sequence>MSQQACRELRDDLQLPMVILVVFVAINLRPFLTSPGPIIELIRADTGLTYTGTALLTLIPTIVMGLGAFAAPTLQAHVGTRRGILGALVILALGSLLRLIVPSANTLLFTALLCGIGVAFIQSTFPGVIKEHFPGRMAIITGIYSATIMGGGALGAQVTPLLVSHGHDWREALAWLALPAILAMLFAYRTLGDQRNERPDAAITQKLIRRPRAWLLIVTFGFVNAGYSSAVTWLAPFYQHQGLSVAHSANLVSIMAICQAFSAVGISYLASSGKDRRPFLCITAVLQIVGYLGLAWLPDVSPIAWSAICGIGLGGSFAISLVTALDHLPSPQQAGALTAIMQGGGFLIAALGPMALAMLLSETGTYQAGWVMHLCLALISLMLYLRLDPNRYHLAMKS</sequence>
<evidence type="ECO:0000256" key="1">
    <source>
        <dbReference type="ARBA" id="ARBA00022692"/>
    </source>
</evidence>
<evidence type="ECO:0000259" key="5">
    <source>
        <dbReference type="PROSITE" id="PS50850"/>
    </source>
</evidence>
<reference evidence="6" key="1">
    <citation type="submission" date="2021-02" db="EMBL/GenBank/DDBJ databases">
        <title>Strain Y2R2, a novel species of the genus Halomonas.</title>
        <authorList>
            <person name="Huang H."/>
        </authorList>
    </citation>
    <scope>NUCLEOTIDE SEQUENCE</scope>
    <source>
        <strain evidence="6">Y2R2</strain>
    </source>
</reference>
<feature type="transmembrane region" description="Helical" evidence="4">
    <location>
        <begin position="366"/>
        <end position="387"/>
    </location>
</feature>
<feature type="transmembrane region" description="Helical" evidence="4">
    <location>
        <begin position="247"/>
        <end position="270"/>
    </location>
</feature>
<dbReference type="PROSITE" id="PS50850">
    <property type="entry name" value="MFS"/>
    <property type="match status" value="1"/>
</dbReference>
<dbReference type="InterPro" id="IPR011701">
    <property type="entry name" value="MFS"/>
</dbReference>
<feature type="transmembrane region" description="Helical" evidence="4">
    <location>
        <begin position="83"/>
        <end position="101"/>
    </location>
</feature>
<keyword evidence="7" id="KW-1185">Reference proteome</keyword>
<dbReference type="Pfam" id="PF07690">
    <property type="entry name" value="MFS_1"/>
    <property type="match status" value="1"/>
</dbReference>
<gene>
    <name evidence="6" type="ORF">E4T21_04025</name>
</gene>
<feature type="transmembrane region" description="Helical" evidence="4">
    <location>
        <begin position="337"/>
        <end position="360"/>
    </location>
</feature>
<dbReference type="Gene3D" id="1.20.1250.20">
    <property type="entry name" value="MFS general substrate transporter like domains"/>
    <property type="match status" value="2"/>
</dbReference>
<dbReference type="InterPro" id="IPR036259">
    <property type="entry name" value="MFS_trans_sf"/>
</dbReference>
<dbReference type="RefSeq" id="WP_149283746.1">
    <property type="nucleotide sequence ID" value="NZ_CP038437.2"/>
</dbReference>
<dbReference type="EMBL" id="CP038437">
    <property type="protein sequence ID" value="QEM80811.1"/>
    <property type="molecule type" value="Genomic_DNA"/>
</dbReference>
<feature type="domain" description="Major facilitator superfamily (MFS) profile" evidence="5">
    <location>
        <begin position="15"/>
        <end position="392"/>
    </location>
</feature>
<feature type="transmembrane region" description="Helical" evidence="4">
    <location>
        <begin position="213"/>
        <end position="235"/>
    </location>
</feature>
<feature type="transmembrane region" description="Helical" evidence="4">
    <location>
        <begin position="12"/>
        <end position="32"/>
    </location>
</feature>
<dbReference type="InterPro" id="IPR020846">
    <property type="entry name" value="MFS_dom"/>
</dbReference>
<dbReference type="NCBIfam" id="NF007256">
    <property type="entry name" value="PRK09705.1"/>
    <property type="match status" value="1"/>
</dbReference>
<evidence type="ECO:0000256" key="2">
    <source>
        <dbReference type="ARBA" id="ARBA00022989"/>
    </source>
</evidence>
<name>A0A5C1NCW5_9GAMM</name>
<dbReference type="InterPro" id="IPR052524">
    <property type="entry name" value="MFS_Cyanate_Porter"/>
</dbReference>
<feature type="transmembrane region" description="Helical" evidence="4">
    <location>
        <begin position="52"/>
        <end position="71"/>
    </location>
</feature>
<evidence type="ECO:0000256" key="4">
    <source>
        <dbReference type="SAM" id="Phobius"/>
    </source>
</evidence>
<accession>A0A5C1NCW5</accession>
<keyword evidence="1 4" id="KW-0812">Transmembrane</keyword>
<dbReference type="Proteomes" id="UP000324285">
    <property type="component" value="Chromosome"/>
</dbReference>
<feature type="transmembrane region" description="Helical" evidence="4">
    <location>
        <begin position="107"/>
        <end position="125"/>
    </location>
</feature>
<evidence type="ECO:0000313" key="7">
    <source>
        <dbReference type="Proteomes" id="UP000324285"/>
    </source>
</evidence>
<keyword evidence="2 4" id="KW-1133">Transmembrane helix</keyword>
<evidence type="ECO:0000256" key="3">
    <source>
        <dbReference type="ARBA" id="ARBA00023136"/>
    </source>
</evidence>
<evidence type="ECO:0000313" key="6">
    <source>
        <dbReference type="EMBL" id="QEM80811.1"/>
    </source>
</evidence>
<dbReference type="SUPFAM" id="SSF103473">
    <property type="entry name" value="MFS general substrate transporter"/>
    <property type="match status" value="1"/>
</dbReference>
<protein>
    <submittedName>
        <fullName evidence="6">Cyanate transporter</fullName>
    </submittedName>
</protein>
<dbReference type="OrthoDB" id="5758872at2"/>
<dbReference type="AlphaFoldDB" id="A0A5C1NCW5"/>
<feature type="transmembrane region" description="Helical" evidence="4">
    <location>
        <begin position="279"/>
        <end position="297"/>
    </location>
</feature>
<feature type="transmembrane region" description="Helical" evidence="4">
    <location>
        <begin position="303"/>
        <end position="325"/>
    </location>
</feature>
<dbReference type="PANTHER" id="PTHR23523">
    <property type="match status" value="1"/>
</dbReference>
<proteinExistence type="predicted"/>
<feature type="transmembrane region" description="Helical" evidence="4">
    <location>
        <begin position="172"/>
        <end position="192"/>
    </location>
</feature>
<organism evidence="6 7">
    <name type="scientific">Halomonas binhaiensis</name>
    <dbReference type="NCBI Taxonomy" id="2562282"/>
    <lineage>
        <taxon>Bacteria</taxon>
        <taxon>Pseudomonadati</taxon>
        <taxon>Pseudomonadota</taxon>
        <taxon>Gammaproteobacteria</taxon>
        <taxon>Oceanospirillales</taxon>
        <taxon>Halomonadaceae</taxon>
        <taxon>Halomonas</taxon>
    </lineage>
</organism>
<dbReference type="KEGG" id="hbh:E4T21_04025"/>
<feature type="transmembrane region" description="Helical" evidence="4">
    <location>
        <begin position="137"/>
        <end position="160"/>
    </location>
</feature>
<dbReference type="PANTHER" id="PTHR23523:SF1">
    <property type="entry name" value="CYANATE TRANSPORT PROTEIN CYNX"/>
    <property type="match status" value="1"/>
</dbReference>
<dbReference type="GO" id="GO:0022857">
    <property type="term" value="F:transmembrane transporter activity"/>
    <property type="evidence" value="ECO:0007669"/>
    <property type="project" value="InterPro"/>
</dbReference>
<keyword evidence="3 4" id="KW-0472">Membrane</keyword>